<dbReference type="InterPro" id="IPR010921">
    <property type="entry name" value="Trp_repressor/repl_initiator"/>
</dbReference>
<accession>A0A4S2HF02</accession>
<organism evidence="1 2">
    <name type="scientific">Marinicauda pacifica</name>
    <dbReference type="NCBI Taxonomy" id="1133559"/>
    <lineage>
        <taxon>Bacteria</taxon>
        <taxon>Pseudomonadati</taxon>
        <taxon>Pseudomonadota</taxon>
        <taxon>Alphaproteobacteria</taxon>
        <taxon>Maricaulales</taxon>
        <taxon>Maricaulaceae</taxon>
        <taxon>Marinicauda</taxon>
    </lineage>
</organism>
<evidence type="ECO:0000313" key="1">
    <source>
        <dbReference type="EMBL" id="TGY94630.1"/>
    </source>
</evidence>
<dbReference type="Gene3D" id="1.10.1270.10">
    <property type="entry name" value="TrpR-like"/>
    <property type="match status" value="1"/>
</dbReference>
<proteinExistence type="predicted"/>
<comment type="caution">
    <text evidence="1">The sequence shown here is derived from an EMBL/GenBank/DDBJ whole genome shotgun (WGS) entry which is preliminary data.</text>
</comment>
<dbReference type="PIRSF" id="PIRSF012508">
    <property type="entry name" value="YerC"/>
    <property type="match status" value="1"/>
</dbReference>
<dbReference type="PANTHER" id="PTHR40080:SF1">
    <property type="entry name" value="TRPR-LIKE PROTEIN YERC_YECD"/>
    <property type="match status" value="1"/>
</dbReference>
<dbReference type="EMBL" id="SRXV01000001">
    <property type="protein sequence ID" value="TGY94630.1"/>
    <property type="molecule type" value="Genomic_DNA"/>
</dbReference>
<dbReference type="NCBIfam" id="TIGR02531">
    <property type="entry name" value="yecD_yerC"/>
    <property type="match status" value="1"/>
</dbReference>
<dbReference type="PANTHER" id="PTHR40080">
    <property type="entry name" value="LMO1763 PROTEIN"/>
    <property type="match status" value="1"/>
</dbReference>
<name>A0A4S2HF02_9PROT</name>
<dbReference type="GO" id="GO:0003700">
    <property type="term" value="F:DNA-binding transcription factor activity"/>
    <property type="evidence" value="ECO:0007669"/>
    <property type="project" value="InterPro"/>
</dbReference>
<dbReference type="AlphaFoldDB" id="A0A4S2HF02"/>
<dbReference type="RefSeq" id="WP_135943827.1">
    <property type="nucleotide sequence ID" value="NZ_BMEI01000001.1"/>
</dbReference>
<protein>
    <submittedName>
        <fullName evidence="1">TrpR like protein, YerC/YecD</fullName>
    </submittedName>
</protein>
<sequence length="110" mass="12214">MTRSEDKSGLRRTGSNATDLDDLCRALLATGTLEDMRRFLLDLTTPGELSALAERWQVALQLDAGDKSYREISAETGVSTTTVTRVARFLAQEPHQGYRLVLDRLKESGQ</sequence>
<keyword evidence="2" id="KW-1185">Reference proteome</keyword>
<dbReference type="SUPFAM" id="SSF48295">
    <property type="entry name" value="TrpR-like"/>
    <property type="match status" value="1"/>
</dbReference>
<evidence type="ECO:0000313" key="2">
    <source>
        <dbReference type="Proteomes" id="UP000305451"/>
    </source>
</evidence>
<dbReference type="InterPro" id="IPR013368">
    <property type="entry name" value="YecD_YerC"/>
</dbReference>
<dbReference type="GO" id="GO:0043565">
    <property type="term" value="F:sequence-specific DNA binding"/>
    <property type="evidence" value="ECO:0007669"/>
    <property type="project" value="InterPro"/>
</dbReference>
<dbReference type="InterPro" id="IPR000831">
    <property type="entry name" value="Trp_repress"/>
</dbReference>
<dbReference type="Pfam" id="PF01371">
    <property type="entry name" value="Trp_repressor"/>
    <property type="match status" value="1"/>
</dbReference>
<dbReference type="Proteomes" id="UP000305451">
    <property type="component" value="Unassembled WGS sequence"/>
</dbReference>
<dbReference type="OrthoDB" id="2621539at2"/>
<gene>
    <name evidence="1" type="ORF">E5162_04990</name>
</gene>
<reference evidence="1 2" key="1">
    <citation type="journal article" date="2013" name="Int. J. Syst. Evol. Microbiol.">
        <title>Marinicauda pacifica gen. nov., sp. nov., a prosthecate alphaproteobacterium of the family Hyphomonadaceae isolated from deep seawater.</title>
        <authorList>
            <person name="Zhang X.Y."/>
            <person name="Li G.W."/>
            <person name="Wang C.S."/>
            <person name="Zhang Y.J."/>
            <person name="Xu X.W."/>
            <person name="Li H."/>
            <person name="Liu A."/>
            <person name="Liu C."/>
            <person name="Xie B.B."/>
            <person name="Qin Q.L."/>
            <person name="Xu Z."/>
            <person name="Chen X.L."/>
            <person name="Zhou B.C."/>
            <person name="Zhang Y.Z."/>
        </authorList>
    </citation>
    <scope>NUCLEOTIDE SEQUENCE [LARGE SCALE GENOMIC DNA]</scope>
    <source>
        <strain evidence="1 2">P-1 km-3</strain>
    </source>
</reference>
<dbReference type="InterPro" id="IPR038116">
    <property type="entry name" value="TrpR-like_sf"/>
</dbReference>